<organism evidence="1 2">
    <name type="scientific">Pleurodeles waltl</name>
    <name type="common">Iberian ribbed newt</name>
    <dbReference type="NCBI Taxonomy" id="8319"/>
    <lineage>
        <taxon>Eukaryota</taxon>
        <taxon>Metazoa</taxon>
        <taxon>Chordata</taxon>
        <taxon>Craniata</taxon>
        <taxon>Vertebrata</taxon>
        <taxon>Euteleostomi</taxon>
        <taxon>Amphibia</taxon>
        <taxon>Batrachia</taxon>
        <taxon>Caudata</taxon>
        <taxon>Salamandroidea</taxon>
        <taxon>Salamandridae</taxon>
        <taxon>Pleurodelinae</taxon>
        <taxon>Pleurodeles</taxon>
    </lineage>
</organism>
<dbReference type="EMBL" id="JANPWB010000006">
    <property type="protein sequence ID" value="KAJ1182429.1"/>
    <property type="molecule type" value="Genomic_DNA"/>
</dbReference>
<comment type="caution">
    <text evidence="1">The sequence shown here is derived from an EMBL/GenBank/DDBJ whole genome shotgun (WGS) entry which is preliminary data.</text>
</comment>
<gene>
    <name evidence="1" type="ORF">NDU88_007619</name>
</gene>
<evidence type="ECO:0000313" key="2">
    <source>
        <dbReference type="Proteomes" id="UP001066276"/>
    </source>
</evidence>
<evidence type="ECO:0000313" key="1">
    <source>
        <dbReference type="EMBL" id="KAJ1182429.1"/>
    </source>
</evidence>
<protein>
    <submittedName>
        <fullName evidence="1">Uncharacterized protein</fullName>
    </submittedName>
</protein>
<proteinExistence type="predicted"/>
<name>A0AAV7U209_PLEWA</name>
<keyword evidence="2" id="KW-1185">Reference proteome</keyword>
<accession>A0AAV7U209</accession>
<sequence length="118" mass="13175">MKVVKVLNGAVQLEDGRVRNLQHVSLFKASNLPQKSVSDDLDEESGYLWGYEDVRSGGVEGGGESRNRENDTIPIRKKGKMMWCVDRMWSVIDIRSTTRDRGVQEVEVGNGAVPTLLL</sequence>
<dbReference type="AlphaFoldDB" id="A0AAV7U209"/>
<reference evidence="1" key="1">
    <citation type="journal article" date="2022" name="bioRxiv">
        <title>Sequencing and chromosome-scale assembly of the giantPleurodeles waltlgenome.</title>
        <authorList>
            <person name="Brown T."/>
            <person name="Elewa A."/>
            <person name="Iarovenko S."/>
            <person name="Subramanian E."/>
            <person name="Araus A.J."/>
            <person name="Petzold A."/>
            <person name="Susuki M."/>
            <person name="Suzuki K.-i.T."/>
            <person name="Hayashi T."/>
            <person name="Toyoda A."/>
            <person name="Oliveira C."/>
            <person name="Osipova E."/>
            <person name="Leigh N.D."/>
            <person name="Simon A."/>
            <person name="Yun M.H."/>
        </authorList>
    </citation>
    <scope>NUCLEOTIDE SEQUENCE</scope>
    <source>
        <strain evidence="1">20211129_DDA</strain>
        <tissue evidence="1">Liver</tissue>
    </source>
</reference>
<dbReference type="Proteomes" id="UP001066276">
    <property type="component" value="Chromosome 3_2"/>
</dbReference>